<keyword evidence="5" id="KW-0472">Membrane</keyword>
<dbReference type="AlphaFoldDB" id="A0A1P8UV27"/>
<evidence type="ECO:0000256" key="1">
    <source>
        <dbReference type="ARBA" id="ARBA00004651"/>
    </source>
</evidence>
<evidence type="ECO:0000313" key="6">
    <source>
        <dbReference type="EMBL" id="APZ53206.1"/>
    </source>
</evidence>
<dbReference type="KEGG" id="paby:Ga0080574_TMP2872"/>
<comment type="subcellular location">
    <subcellularLocation>
        <location evidence="1">Cell membrane</location>
        <topology evidence="1">Multi-pass membrane protein</topology>
    </subcellularLocation>
</comment>
<gene>
    <name evidence="6" type="ORF">Ga0080574_TMP2872</name>
</gene>
<keyword evidence="4" id="KW-1133">Transmembrane helix</keyword>
<dbReference type="Proteomes" id="UP000187059">
    <property type="component" value="Chromosome"/>
</dbReference>
<dbReference type="EMBL" id="CP015093">
    <property type="protein sequence ID" value="APZ53206.1"/>
    <property type="molecule type" value="Genomic_DNA"/>
</dbReference>
<sequence length="536" mass="55904">MQLDILTILGGIGLFLFGMQSMTGALRELASRQMRAFLSRFTTSPLTGALSGAATTAVIQSSSATMVTVIGFVGAGLMSFPQAVGVIYGANIGTTMTGWIVALLGLKLKLGTIALPGLLAGALAATLSHGTAARIGRLLAGFSLVFIGLDMMQEGAAGFEAWLSPDILPPDSWAGRALLLVLGAGVTVVIQSSSAGVAATLVLLSSGAITLGQGAALIIGMDVGTTFTAILATVGGSLDMRRTAIAHMAYNVVTGAVAFALLGLIVPLLAGLLGPQDPTALVAFHTIFNVAGVIIMLPVTAPFARLIERLVPGRAATLTEALNRRLLDDPSAAMDAARGCAGRIMREMFGALGRSLKPGGGRIPADTTRRLDSALDALHLYLARIQIPADGVHMMNRYSALLHQYDHLNRLAQRLTQDEDMHGLTTDIGLRRPALAFGAAMRRGAQTGGGLTGASLARLERLIAGRTQRLRRSALLREHAGLVGVRDVFELTDAMRWLERAAHNAARCVHYGELAASDTPDVPVSDRMAQVAAGEV</sequence>
<evidence type="ECO:0000313" key="7">
    <source>
        <dbReference type="Proteomes" id="UP000187059"/>
    </source>
</evidence>
<dbReference type="PANTHER" id="PTHR10010">
    <property type="entry name" value="SOLUTE CARRIER FAMILY 34 SODIUM PHOSPHATE , MEMBER 2-RELATED"/>
    <property type="match status" value="1"/>
</dbReference>
<keyword evidence="3" id="KW-0812">Transmembrane</keyword>
<dbReference type="NCBIfam" id="NF037997">
    <property type="entry name" value="Na_Pi_symport"/>
    <property type="match status" value="1"/>
</dbReference>
<proteinExistence type="predicted"/>
<dbReference type="STRING" id="1250539.Ga0080574_TMP2872"/>
<dbReference type="GO" id="GO:0044341">
    <property type="term" value="P:sodium-dependent phosphate transport"/>
    <property type="evidence" value="ECO:0007669"/>
    <property type="project" value="InterPro"/>
</dbReference>
<dbReference type="PANTHER" id="PTHR10010:SF46">
    <property type="entry name" value="SODIUM-DEPENDENT PHOSPHATE TRANSPORT PROTEIN 2B"/>
    <property type="match status" value="1"/>
</dbReference>
<accession>A0A1P8UV27</accession>
<dbReference type="GO" id="GO:0005886">
    <property type="term" value="C:plasma membrane"/>
    <property type="evidence" value="ECO:0007669"/>
    <property type="project" value="UniProtKB-SubCell"/>
</dbReference>
<keyword evidence="7" id="KW-1185">Reference proteome</keyword>
<dbReference type="RefSeq" id="WP_076700762.1">
    <property type="nucleotide sequence ID" value="NZ_CP015093.1"/>
</dbReference>
<reference evidence="6 7" key="1">
    <citation type="submission" date="2016-04" db="EMBL/GenBank/DDBJ databases">
        <title>Deep-sea bacteria in the southern Pacific.</title>
        <authorList>
            <person name="Tang K."/>
        </authorList>
    </citation>
    <scope>NUCLEOTIDE SEQUENCE [LARGE SCALE GENOMIC DNA]</scope>
    <source>
        <strain evidence="6 7">JLT2014</strain>
    </source>
</reference>
<protein>
    <submittedName>
        <fullName evidence="6">Phosphate:Na+ symporter</fullName>
    </submittedName>
</protein>
<evidence type="ECO:0000256" key="5">
    <source>
        <dbReference type="ARBA" id="ARBA00023136"/>
    </source>
</evidence>
<organism evidence="6 7">
    <name type="scientific">Salipiger abyssi</name>
    <dbReference type="NCBI Taxonomy" id="1250539"/>
    <lineage>
        <taxon>Bacteria</taxon>
        <taxon>Pseudomonadati</taxon>
        <taxon>Pseudomonadota</taxon>
        <taxon>Alphaproteobacteria</taxon>
        <taxon>Rhodobacterales</taxon>
        <taxon>Roseobacteraceae</taxon>
        <taxon>Salipiger</taxon>
    </lineage>
</organism>
<evidence type="ECO:0000256" key="4">
    <source>
        <dbReference type="ARBA" id="ARBA00022989"/>
    </source>
</evidence>
<dbReference type="OrthoDB" id="9763003at2"/>
<name>A0A1P8UV27_9RHOB</name>
<dbReference type="Pfam" id="PF02690">
    <property type="entry name" value="Na_Pi_cotrans"/>
    <property type="match status" value="2"/>
</dbReference>
<keyword evidence="2" id="KW-1003">Cell membrane</keyword>
<evidence type="ECO:0000256" key="2">
    <source>
        <dbReference type="ARBA" id="ARBA00022475"/>
    </source>
</evidence>
<evidence type="ECO:0000256" key="3">
    <source>
        <dbReference type="ARBA" id="ARBA00022692"/>
    </source>
</evidence>
<dbReference type="GO" id="GO:0005436">
    <property type="term" value="F:sodium:phosphate symporter activity"/>
    <property type="evidence" value="ECO:0007669"/>
    <property type="project" value="InterPro"/>
</dbReference>
<dbReference type="InterPro" id="IPR003841">
    <property type="entry name" value="Na/Pi_transpt"/>
</dbReference>